<name>A0A2H1GLI9_ZYMTR</name>
<feature type="region of interest" description="Disordered" evidence="1">
    <location>
        <begin position="169"/>
        <end position="188"/>
    </location>
</feature>
<feature type="region of interest" description="Disordered" evidence="1">
    <location>
        <begin position="590"/>
        <end position="620"/>
    </location>
</feature>
<feature type="compositionally biased region" description="Polar residues" evidence="1">
    <location>
        <begin position="174"/>
        <end position="185"/>
    </location>
</feature>
<feature type="compositionally biased region" description="Polar residues" evidence="1">
    <location>
        <begin position="346"/>
        <end position="358"/>
    </location>
</feature>
<feature type="region of interest" description="Disordered" evidence="1">
    <location>
        <begin position="28"/>
        <end position="47"/>
    </location>
</feature>
<reference evidence="3" key="1">
    <citation type="submission" date="2017-05" db="EMBL/GenBank/DDBJ databases">
        <authorList>
            <person name="Song R."/>
            <person name="Chenine A.L."/>
            <person name="Ruprecht R.M."/>
        </authorList>
    </citation>
    <scope>NUCLEOTIDE SEQUENCE [LARGE SCALE GENOMIC DNA]</scope>
</reference>
<organism evidence="2 3">
    <name type="scientific">Zymoseptoria tritici ST99CH_1E4</name>
    <dbReference type="NCBI Taxonomy" id="1276532"/>
    <lineage>
        <taxon>Eukaryota</taxon>
        <taxon>Fungi</taxon>
        <taxon>Dikarya</taxon>
        <taxon>Ascomycota</taxon>
        <taxon>Pezizomycotina</taxon>
        <taxon>Dothideomycetes</taxon>
        <taxon>Dothideomycetidae</taxon>
        <taxon>Mycosphaerellales</taxon>
        <taxon>Mycosphaerellaceae</taxon>
        <taxon>Zymoseptoria</taxon>
    </lineage>
</organism>
<feature type="compositionally biased region" description="Polar residues" evidence="1">
    <location>
        <begin position="606"/>
        <end position="620"/>
    </location>
</feature>
<feature type="region of interest" description="Disordered" evidence="1">
    <location>
        <begin position="197"/>
        <end position="219"/>
    </location>
</feature>
<feature type="region of interest" description="Disordered" evidence="1">
    <location>
        <begin position="336"/>
        <end position="406"/>
    </location>
</feature>
<protein>
    <submittedName>
        <fullName evidence="2">Uncharacterized protein</fullName>
    </submittedName>
</protein>
<feature type="region of interest" description="Disordered" evidence="1">
    <location>
        <begin position="491"/>
        <end position="526"/>
    </location>
</feature>
<evidence type="ECO:0000313" key="3">
    <source>
        <dbReference type="Proteomes" id="UP000245764"/>
    </source>
</evidence>
<accession>A0A2H1GLI9</accession>
<sequence length="648" mass="71657">MSPIRRPALNIALPNTIVAYPYHDSNMPKTPEALHHGEQSEIELPPPPRAAPFKVKRKRPSAIYQPASMLLDNGAIPTIEMSEVPTQMSSPTFPPASADYLSPVHTSGSFSRALTPPKTPEPKLYQSFSQMDSPADEWDMINQNRPAFQRAESICSSFSDSSISSCGSSAFSAPTTGYDSPQSEANDPFVEDFSKHERRLQSPMRQDAAPKNKRVKTRRDVKWTHQMDDHLWMTFSAYLSDPTLTPFKMLPGSTPPMGVCDQVATKAKRTWRHRKTGPQAPASIDAVLDVDTRMHQAGSPDTIRPTALQASQNRWPRAAATRRRLRELCTRRPSISAHYQRMLRTRSPSPFETSDPATQQSGQASSLSGSDMVLSLVTSTAPSMQPDGPLAQLAKDDSTPEAVPTLRQSRPEGWFDRIPRSKAHQKSASLQSELRITLDPPADVAPTCSLASPFDVEASSSRSHLLQSMANTKSLGRTEFNGRSLDSPVEFRTGALTDRRSRKRRFRSDEEKPRRGALEDVFGPPVGTITGRSRGFTVGATQASDNLANLFAPRLPLPAFDMEMTEAPSCSGIDETPFGARSAPRRLAEPVPRLGSPFMETPPPSRQHNTFPRSTLLPTTMNHEPFHQRLVELVAEHQSTKGQQQQQR</sequence>
<gene>
    <name evidence="2" type="ORF">ZT1E4_G7095</name>
</gene>
<proteinExistence type="predicted"/>
<evidence type="ECO:0000256" key="1">
    <source>
        <dbReference type="SAM" id="MobiDB-lite"/>
    </source>
</evidence>
<dbReference type="AlphaFoldDB" id="A0A2H1GLI9"/>
<dbReference type="Proteomes" id="UP000245764">
    <property type="component" value="Chromosome 6"/>
</dbReference>
<dbReference type="EMBL" id="LT854258">
    <property type="protein sequence ID" value="SMR54421.1"/>
    <property type="molecule type" value="Genomic_DNA"/>
</dbReference>
<evidence type="ECO:0000313" key="2">
    <source>
        <dbReference type="EMBL" id="SMR54421.1"/>
    </source>
</evidence>
<feature type="compositionally biased region" description="Low complexity" evidence="1">
    <location>
        <begin position="359"/>
        <end position="370"/>
    </location>
</feature>
<feature type="compositionally biased region" description="Basic and acidic residues" evidence="1">
    <location>
        <begin position="507"/>
        <end position="518"/>
    </location>
</feature>